<evidence type="ECO:0000313" key="3">
    <source>
        <dbReference type="EMBL" id="PIA91486.1"/>
    </source>
</evidence>
<name>A0A2G5HFX3_CERBT</name>
<evidence type="ECO:0000313" key="4">
    <source>
        <dbReference type="EMBL" id="WPB05702.1"/>
    </source>
</evidence>
<organism evidence="3 5">
    <name type="scientific">Cercospora beticola</name>
    <name type="common">Sugarbeet leaf spot fungus</name>
    <dbReference type="NCBI Taxonomy" id="122368"/>
    <lineage>
        <taxon>Eukaryota</taxon>
        <taxon>Fungi</taxon>
        <taxon>Dikarya</taxon>
        <taxon>Ascomycota</taxon>
        <taxon>Pezizomycotina</taxon>
        <taxon>Dothideomycetes</taxon>
        <taxon>Dothideomycetidae</taxon>
        <taxon>Mycosphaerellales</taxon>
        <taxon>Mycosphaerellaceae</taxon>
        <taxon>Cercospora</taxon>
    </lineage>
</organism>
<keyword evidence="1" id="KW-0378">Hydrolase</keyword>
<dbReference type="GO" id="GO:0005975">
    <property type="term" value="P:carbohydrate metabolic process"/>
    <property type="evidence" value="ECO:0007669"/>
    <property type="project" value="InterPro"/>
</dbReference>
<feature type="signal peptide" evidence="2">
    <location>
        <begin position="1"/>
        <end position="24"/>
    </location>
</feature>
<dbReference type="GO" id="GO:0016787">
    <property type="term" value="F:hydrolase activity"/>
    <property type="evidence" value="ECO:0007669"/>
    <property type="project" value="UniProtKB-KW"/>
</dbReference>
<dbReference type="EMBL" id="CP134190">
    <property type="protein sequence ID" value="WPB05702.1"/>
    <property type="molecule type" value="Genomic_DNA"/>
</dbReference>
<protein>
    <submittedName>
        <fullName evidence="3">Uncharacterized protein</fullName>
    </submittedName>
</protein>
<evidence type="ECO:0000256" key="1">
    <source>
        <dbReference type="ARBA" id="ARBA00022801"/>
    </source>
</evidence>
<keyword evidence="2" id="KW-0732">Signal</keyword>
<dbReference type="Proteomes" id="UP000230605">
    <property type="component" value="Chromosome 7"/>
</dbReference>
<dbReference type="InterPro" id="IPR008928">
    <property type="entry name" value="6-hairpin_glycosidase_sf"/>
</dbReference>
<dbReference type="PANTHER" id="PTHR41814">
    <property type="entry name" value="EXPRESSED PROTEIN"/>
    <property type="match status" value="1"/>
</dbReference>
<feature type="chain" id="PRO_5013619854" evidence="2">
    <location>
        <begin position="25"/>
        <end position="430"/>
    </location>
</feature>
<dbReference type="EMBL" id="LKMD01000106">
    <property type="protein sequence ID" value="PIA91486.1"/>
    <property type="molecule type" value="Genomic_DNA"/>
</dbReference>
<dbReference type="InterPro" id="IPR012341">
    <property type="entry name" value="6hp_glycosidase-like_sf"/>
</dbReference>
<sequence>MRPTIGLLASAWLVIFSAISLVAADSCCDHDTGFDPAAAANRAQQQATHSWEYGTVAQALLELYNPRLSVFSPQAFPAGNPPDPDSHLVPALAFAKRHIRLSDETLVDGDGASGDPASLGVSAVMIGQTDQKFADAATRQFEHLNKVPKWENGAISHREDYAELWADFIYMAPPFMAYHGVAVGDVEIVKMAIMQCLKYRQVLRPNVSSVAISAGTWRHIIGPKNADLGLWSTGNGWAAMGMARVLATLLHWPKTAVEADAQIAQADLFTWIGEILQGAMSSPMEDGLLRNYLNDTTWFGDLSGTALLTATVYRVAVMQEEASALFNGQAQKVRDTHPDIKKPVNDEMLKWADENRKTVAMYIQSNGKASPVVNPLGWNDATPYTKGSPEGEAFTVMLYAAWRDCVKAGACEHFFYDVSKTYGPNTSPDR</sequence>
<dbReference type="Gene3D" id="1.50.10.10">
    <property type="match status" value="1"/>
</dbReference>
<evidence type="ECO:0000313" key="5">
    <source>
        <dbReference type="Proteomes" id="UP000230605"/>
    </source>
</evidence>
<dbReference type="InterPro" id="IPR010905">
    <property type="entry name" value="Glyco_hydro_88"/>
</dbReference>
<dbReference type="Proteomes" id="UP001302367">
    <property type="component" value="Chromosome 7"/>
</dbReference>
<reference evidence="3 5" key="1">
    <citation type="submission" date="2015-10" db="EMBL/GenBank/DDBJ databases">
        <title>The cercosporin biosynthetic gene cluster was horizontally transferred to several fungal lineages and shown to be expanded in Cercospora beticola based on microsynteny with recipient genomes.</title>
        <authorList>
            <person name="De Jonge R."/>
            <person name="Ebert M.K."/>
            <person name="Suttle J.C."/>
            <person name="Jurick Ii W.M."/>
            <person name="Secor G.A."/>
            <person name="Thomma B.P."/>
            <person name="Van De Peer Y."/>
            <person name="Bolton M.D."/>
        </authorList>
    </citation>
    <scope>NUCLEOTIDE SEQUENCE [LARGE SCALE GENOMIC DNA]</scope>
    <source>
        <strain evidence="3 5">09-40</strain>
    </source>
</reference>
<gene>
    <name evidence="3" type="ORF">CB0940_09947</name>
    <name evidence="4" type="ORF">RHO25_010356</name>
</gene>
<dbReference type="AlphaFoldDB" id="A0A2G5HFX3"/>
<evidence type="ECO:0000313" key="6">
    <source>
        <dbReference type="Proteomes" id="UP001302367"/>
    </source>
</evidence>
<dbReference type="SUPFAM" id="SSF48208">
    <property type="entry name" value="Six-hairpin glycosidases"/>
    <property type="match status" value="1"/>
</dbReference>
<keyword evidence="6" id="KW-1185">Reference proteome</keyword>
<dbReference type="PANTHER" id="PTHR41814:SF1">
    <property type="entry name" value="CELLULASE"/>
    <property type="match status" value="1"/>
</dbReference>
<evidence type="ECO:0000256" key="2">
    <source>
        <dbReference type="SAM" id="SignalP"/>
    </source>
</evidence>
<dbReference type="Pfam" id="PF07470">
    <property type="entry name" value="Glyco_hydro_88"/>
    <property type="match status" value="1"/>
</dbReference>
<accession>A0A2G5HFX3</accession>
<proteinExistence type="predicted"/>
<reference evidence="4 6" key="2">
    <citation type="submission" date="2023-09" db="EMBL/GenBank/DDBJ databases">
        <title>Complete-Gapless Cercospora beticola genome.</title>
        <authorList>
            <person name="Wyatt N.A."/>
            <person name="Spanner R.E."/>
            <person name="Bolton M.D."/>
        </authorList>
    </citation>
    <scope>NUCLEOTIDE SEQUENCE [LARGE SCALE GENOMIC DNA]</scope>
    <source>
        <strain evidence="4">Cb09-40</strain>
    </source>
</reference>
<dbReference type="OrthoDB" id="4138492at2759"/>